<keyword evidence="4" id="KW-0862">Zinc</keyword>
<feature type="domain" description="Peptidase M16 N-terminal" evidence="6">
    <location>
        <begin position="28"/>
        <end position="154"/>
    </location>
</feature>
<sequence length="336" mass="39619">MIPLHSLQYVQFNKGFNGLLINTPSNNNSIVVSTVFGVGSVHDNIYGAAHFLEHIILRGNNQFNSEELRKMNNKQLLNISAITSREITKFQCITNPLYWKRDITTIMSLLFQPSFNNKQIIKENTIINSERQYVKMDKTQQLFQKKHELLFGNNTPFGHEIIGSEYSQKQIQILELQRMYNKYYYSNNCCIGVLCPYQYQNQLINFINKNISQFYHKQDSKNQCFKYTHINQYKKPNIISKDGCCIATKGSFRNRLITDLINYKVSLNQESYHIPYYHYNLIISSSPLDLKNIQINSSLKENYLNKVKVIFNNNPILLLDYYLTFDKFHYIYLKKL</sequence>
<dbReference type="InterPro" id="IPR011249">
    <property type="entry name" value="Metalloenz_LuxS/M16"/>
</dbReference>
<dbReference type="GeneID" id="5883011"/>
<keyword evidence="1 7" id="KW-0645">Protease</keyword>
<keyword evidence="3 7" id="KW-0378">Hydrolase</keyword>
<evidence type="ECO:0000259" key="6">
    <source>
        <dbReference type="Pfam" id="PF00675"/>
    </source>
</evidence>
<dbReference type="Proteomes" id="UP000008076">
    <property type="component" value="Unassembled WGS sequence"/>
</dbReference>
<dbReference type="EC" id="3.4.24.64" evidence="7"/>
<dbReference type="AlphaFoldDB" id="B0EIA4"/>
<dbReference type="VEuPathDB" id="AmoebaDB:EDI_295350"/>
<dbReference type="GO" id="GO:0046872">
    <property type="term" value="F:metal ion binding"/>
    <property type="evidence" value="ECO:0007669"/>
    <property type="project" value="UniProtKB-KW"/>
</dbReference>
<evidence type="ECO:0000313" key="7">
    <source>
        <dbReference type="EMBL" id="EDR25752.1"/>
    </source>
</evidence>
<accession>B0EIA4</accession>
<evidence type="ECO:0000256" key="2">
    <source>
        <dbReference type="ARBA" id="ARBA00022723"/>
    </source>
</evidence>
<dbReference type="OMA" id="CPYQYQN"/>
<dbReference type="GO" id="GO:0005739">
    <property type="term" value="C:mitochondrion"/>
    <property type="evidence" value="ECO:0007669"/>
    <property type="project" value="TreeGrafter"/>
</dbReference>
<evidence type="ECO:0000256" key="1">
    <source>
        <dbReference type="ARBA" id="ARBA00022670"/>
    </source>
</evidence>
<evidence type="ECO:0000313" key="8">
    <source>
        <dbReference type="Proteomes" id="UP000008076"/>
    </source>
</evidence>
<dbReference type="GO" id="GO:0004222">
    <property type="term" value="F:metalloendopeptidase activity"/>
    <property type="evidence" value="ECO:0007669"/>
    <property type="project" value="UniProtKB-EC"/>
</dbReference>
<dbReference type="Pfam" id="PF00675">
    <property type="entry name" value="Peptidase_M16"/>
    <property type="match status" value="1"/>
</dbReference>
<evidence type="ECO:0000256" key="3">
    <source>
        <dbReference type="ARBA" id="ARBA00022801"/>
    </source>
</evidence>
<dbReference type="InterPro" id="IPR011765">
    <property type="entry name" value="Pept_M16_N"/>
</dbReference>
<organism evidence="8">
    <name type="scientific">Entamoeba dispar (strain ATCC PRA-260 / SAW760)</name>
    <dbReference type="NCBI Taxonomy" id="370354"/>
    <lineage>
        <taxon>Eukaryota</taxon>
        <taxon>Amoebozoa</taxon>
        <taxon>Evosea</taxon>
        <taxon>Archamoebae</taxon>
        <taxon>Mastigamoebida</taxon>
        <taxon>Entamoebidae</taxon>
        <taxon>Entamoeba</taxon>
    </lineage>
</organism>
<name>B0EIA4_ENTDS</name>
<dbReference type="OrthoDB" id="10251424at2759"/>
<gene>
    <name evidence="7" type="ORF">EDI_295350</name>
</gene>
<evidence type="ECO:0000256" key="4">
    <source>
        <dbReference type="ARBA" id="ARBA00022833"/>
    </source>
</evidence>
<reference evidence="8" key="1">
    <citation type="submission" date="2007-12" db="EMBL/GenBank/DDBJ databases">
        <title>Annotation of Entamoeba dispar SAW760.</title>
        <authorList>
            <person name="Lorenzi H."/>
            <person name="Inman J."/>
            <person name="Schobel S."/>
            <person name="Amedeo P."/>
            <person name="Caler E."/>
        </authorList>
    </citation>
    <scope>NUCLEOTIDE SEQUENCE [LARGE SCALE GENOMIC DNA]</scope>
    <source>
        <strain evidence="8">ATCC PRA-260 / SAW760</strain>
    </source>
</reference>
<keyword evidence="8" id="KW-1185">Reference proteome</keyword>
<dbReference type="Gene3D" id="3.30.830.10">
    <property type="entry name" value="Metalloenzyme, LuxS/M16 peptidase-like"/>
    <property type="match status" value="1"/>
</dbReference>
<dbReference type="PANTHER" id="PTHR11851">
    <property type="entry name" value="METALLOPROTEASE"/>
    <property type="match status" value="1"/>
</dbReference>
<keyword evidence="5 7" id="KW-0482">Metalloprotease</keyword>
<keyword evidence="2" id="KW-0479">Metal-binding</keyword>
<dbReference type="KEGG" id="edi:EDI_295350"/>
<dbReference type="PANTHER" id="PTHR11851:SF149">
    <property type="entry name" value="GH01077P"/>
    <property type="match status" value="1"/>
</dbReference>
<dbReference type="SUPFAM" id="SSF63411">
    <property type="entry name" value="LuxS/MPP-like metallohydrolase"/>
    <property type="match status" value="1"/>
</dbReference>
<dbReference type="eggNOG" id="ENOG502RC7K">
    <property type="taxonomic scope" value="Eukaryota"/>
</dbReference>
<proteinExistence type="predicted"/>
<evidence type="ECO:0000256" key="5">
    <source>
        <dbReference type="ARBA" id="ARBA00023049"/>
    </source>
</evidence>
<dbReference type="EMBL" id="DS549420">
    <property type="protein sequence ID" value="EDR25752.1"/>
    <property type="molecule type" value="Genomic_DNA"/>
</dbReference>
<dbReference type="InterPro" id="IPR050361">
    <property type="entry name" value="MPP/UQCRC_Complex"/>
</dbReference>
<dbReference type="GO" id="GO:0006627">
    <property type="term" value="P:protein processing involved in protein targeting to mitochondrion"/>
    <property type="evidence" value="ECO:0007669"/>
    <property type="project" value="TreeGrafter"/>
</dbReference>
<protein>
    <submittedName>
        <fullName evidence="7">Metalloprotease, putative</fullName>
        <ecNumber evidence="7">3.4.24.64</ecNumber>
    </submittedName>
</protein>
<dbReference type="RefSeq" id="XP_001737951.1">
    <property type="nucleotide sequence ID" value="XM_001737899.1"/>
</dbReference>